<evidence type="ECO:0000313" key="2">
    <source>
        <dbReference type="Proteomes" id="UP000027308"/>
    </source>
</evidence>
<dbReference type="EMBL" id="CP007637">
    <property type="protein sequence ID" value="AIB36586.1"/>
    <property type="molecule type" value="Genomic_DNA"/>
</dbReference>
<accession>A0A1N7U6N1</accession>
<proteinExistence type="predicted"/>
<name>A0A1N7U6N1_9PSED</name>
<dbReference type="SUPFAM" id="SSF54427">
    <property type="entry name" value="NTF2-like"/>
    <property type="match status" value="1"/>
</dbReference>
<sequence length="144" mass="15904">MSELNLTPTAAKTLQRWHAMLANRDLKALPDLLAPDAVFRSPMAHTPYPGAPVVSMILNTVINVFEDFTYHRELATGDGLSVVLEFSARVGDKQLKGIDLIRFNEQGQIIEFEVMIRPLSGLQALGEEMGRRLAPYLAKAKAKG</sequence>
<dbReference type="OrthoDB" id="1163083at2"/>
<dbReference type="Pfam" id="PF12680">
    <property type="entry name" value="SnoaL_2"/>
    <property type="match status" value="1"/>
</dbReference>
<reference evidence="1 2" key="1">
    <citation type="submission" date="2014-05" db="EMBL/GenBank/DDBJ databases">
        <title>Pseudomonas simiae WCS417.</title>
        <authorList>
            <person name="Berendsen R.L."/>
        </authorList>
    </citation>
    <scope>NUCLEOTIDE SEQUENCE [LARGE SCALE GENOMIC DNA]</scope>
    <source>
        <strain evidence="1 2">WCS417</strain>
    </source>
</reference>
<evidence type="ECO:0000313" key="1">
    <source>
        <dbReference type="EMBL" id="AIB36586.1"/>
    </source>
</evidence>
<organism evidence="1 2">
    <name type="scientific">Pseudomonas simiae</name>
    <dbReference type="NCBI Taxonomy" id="321846"/>
    <lineage>
        <taxon>Bacteria</taxon>
        <taxon>Pseudomonadati</taxon>
        <taxon>Pseudomonadota</taxon>
        <taxon>Gammaproteobacteria</taxon>
        <taxon>Pseudomonadales</taxon>
        <taxon>Pseudomonadaceae</taxon>
        <taxon>Pseudomonas</taxon>
    </lineage>
</organism>
<gene>
    <name evidence="1" type="ORF">PS417_13510</name>
</gene>
<dbReference type="InterPro" id="IPR032710">
    <property type="entry name" value="NTF2-like_dom_sf"/>
</dbReference>
<dbReference type="AlphaFoldDB" id="A0A1N7U6N1"/>
<dbReference type="Proteomes" id="UP000027308">
    <property type="component" value="Chromosome"/>
</dbReference>
<dbReference type="InterPro" id="IPR037401">
    <property type="entry name" value="SnoaL-like"/>
</dbReference>
<dbReference type="Gene3D" id="3.10.450.50">
    <property type="match status" value="1"/>
</dbReference>
<dbReference type="eggNOG" id="COG0446">
    <property type="taxonomic scope" value="Bacteria"/>
</dbReference>
<dbReference type="RefSeq" id="WP_010210506.1">
    <property type="nucleotide sequence ID" value="NZ_CP007637.1"/>
</dbReference>
<protein>
    <submittedName>
        <fullName evidence="1">Polyketide cyclase</fullName>
    </submittedName>
</protein>